<proteinExistence type="predicted"/>
<feature type="coiled-coil region" evidence="1">
    <location>
        <begin position="93"/>
        <end position="173"/>
    </location>
</feature>
<comment type="caution">
    <text evidence="3">The sequence shown here is derived from an EMBL/GenBank/DDBJ whole genome shotgun (WGS) entry which is preliminary data.</text>
</comment>
<keyword evidence="1" id="KW-0175">Coiled coil</keyword>
<gene>
    <name evidence="3" type="ORF">TRICI_005864</name>
</gene>
<evidence type="ECO:0000313" key="4">
    <source>
        <dbReference type="Proteomes" id="UP000761534"/>
    </source>
</evidence>
<evidence type="ECO:0000256" key="1">
    <source>
        <dbReference type="SAM" id="Coils"/>
    </source>
</evidence>
<protein>
    <submittedName>
        <fullName evidence="3">Uncharacterized protein</fullName>
    </submittedName>
</protein>
<dbReference type="EMBL" id="SWFS01000466">
    <property type="protein sequence ID" value="KAA8902503.1"/>
    <property type="molecule type" value="Genomic_DNA"/>
</dbReference>
<evidence type="ECO:0000313" key="3">
    <source>
        <dbReference type="EMBL" id="KAA8902503.1"/>
    </source>
</evidence>
<feature type="compositionally biased region" description="Basic and acidic residues" evidence="2">
    <location>
        <begin position="68"/>
        <end position="80"/>
    </location>
</feature>
<dbReference type="Proteomes" id="UP000761534">
    <property type="component" value="Unassembled WGS sequence"/>
</dbReference>
<keyword evidence="4" id="KW-1185">Reference proteome</keyword>
<organism evidence="3 4">
    <name type="scientific">Trichomonascus ciferrii</name>
    <dbReference type="NCBI Taxonomy" id="44093"/>
    <lineage>
        <taxon>Eukaryota</taxon>
        <taxon>Fungi</taxon>
        <taxon>Dikarya</taxon>
        <taxon>Ascomycota</taxon>
        <taxon>Saccharomycotina</taxon>
        <taxon>Dipodascomycetes</taxon>
        <taxon>Dipodascales</taxon>
        <taxon>Trichomonascaceae</taxon>
        <taxon>Trichomonascus</taxon>
        <taxon>Trichomonascus ciferrii complex</taxon>
    </lineage>
</organism>
<feature type="coiled-coil region" evidence="1">
    <location>
        <begin position="244"/>
        <end position="288"/>
    </location>
</feature>
<name>A0A642UNY0_9ASCO</name>
<feature type="region of interest" description="Disordered" evidence="2">
    <location>
        <begin position="51"/>
        <end position="80"/>
    </location>
</feature>
<dbReference type="VEuPathDB" id="FungiDB:TRICI_005864"/>
<feature type="region of interest" description="Disordered" evidence="2">
    <location>
        <begin position="289"/>
        <end position="356"/>
    </location>
</feature>
<reference evidence="3" key="1">
    <citation type="journal article" date="2019" name="G3 (Bethesda)">
        <title>Genome Assemblies of Two Rare Opportunistic Yeast Pathogens: Diutina rugosa (syn. Candida rugosa) and Trichomonascus ciferrii (syn. Candida ciferrii).</title>
        <authorList>
            <person name="Mixao V."/>
            <person name="Saus E."/>
            <person name="Hansen A.P."/>
            <person name="Lass-Florl C."/>
            <person name="Gabaldon T."/>
        </authorList>
    </citation>
    <scope>NUCLEOTIDE SEQUENCE</scope>
    <source>
        <strain evidence="3">CBS 4856</strain>
    </source>
</reference>
<evidence type="ECO:0000256" key="2">
    <source>
        <dbReference type="SAM" id="MobiDB-lite"/>
    </source>
</evidence>
<sequence length="356" mass="41091">MESSLKKPARAFSSVWKKIGSRSRNGDNFDPLVANNNSLAELEEGFKRLNFADGASSSNPRNEEEGEEGHFDPQKAAADDGSPHALALRQLELNRLQREYKSTMDKLRRANEVDIEGLFQQLDETNEQLTKERESQLDALSDKERICQLEAQVSDLRADLQQSQTQLKQLKKDVGARDVSIEQNQRLLELKDFELTEVKRMLKSRQDIIQKVNFTVTLFQNIVRHQYDEIDQLISTVETKSRTLAQTEDIIQQYINANDQLRDELLHTREAIEEKRELEQELIRLSKNQPQQKLLAKPSPKRKHYTSKNDQIAAVKRVRKESPPTAPLRLKSSRNNNNINFNKQDGHIGQPKEQQD</sequence>
<accession>A0A642UNY0</accession>
<dbReference type="AlphaFoldDB" id="A0A642UNY0"/>